<keyword evidence="2" id="KW-1185">Reference proteome</keyword>
<proteinExistence type="predicted"/>
<protein>
    <submittedName>
        <fullName evidence="1">Uncharacterized protein</fullName>
    </submittedName>
</protein>
<evidence type="ECO:0000313" key="2">
    <source>
        <dbReference type="Proteomes" id="UP000827872"/>
    </source>
</evidence>
<accession>A0ACB8EEL7</accession>
<name>A0ACB8EEL7_9SAUR</name>
<dbReference type="Proteomes" id="UP000827872">
    <property type="component" value="Linkage Group LG16"/>
</dbReference>
<reference evidence="1" key="1">
    <citation type="submission" date="2021-08" db="EMBL/GenBank/DDBJ databases">
        <title>The first chromosome-level gecko genome reveals the dynamic sex chromosomes of Neotropical dwarf geckos (Sphaerodactylidae: Sphaerodactylus).</title>
        <authorList>
            <person name="Pinto B.J."/>
            <person name="Keating S.E."/>
            <person name="Gamble T."/>
        </authorList>
    </citation>
    <scope>NUCLEOTIDE SEQUENCE</scope>
    <source>
        <strain evidence="1">TG3544</strain>
    </source>
</reference>
<dbReference type="EMBL" id="CM037629">
    <property type="protein sequence ID" value="KAH7990793.1"/>
    <property type="molecule type" value="Genomic_DNA"/>
</dbReference>
<sequence>MHRHDHKQDLLGSCEKLIITCHFCRGVGLQKFSRLGISLYKAFEKENLTDMVNVRYSSLTMIYKASFAFPCPSDISTQNKLNLTLVASNIPNFQYCHGNMIECKTRFSAVPLSIFTQTSAEILP</sequence>
<gene>
    <name evidence="1" type="ORF">K3G42_011439</name>
</gene>
<evidence type="ECO:0000313" key="1">
    <source>
        <dbReference type="EMBL" id="KAH7990793.1"/>
    </source>
</evidence>
<organism evidence="1 2">
    <name type="scientific">Sphaerodactylus townsendi</name>
    <dbReference type="NCBI Taxonomy" id="933632"/>
    <lineage>
        <taxon>Eukaryota</taxon>
        <taxon>Metazoa</taxon>
        <taxon>Chordata</taxon>
        <taxon>Craniata</taxon>
        <taxon>Vertebrata</taxon>
        <taxon>Euteleostomi</taxon>
        <taxon>Lepidosauria</taxon>
        <taxon>Squamata</taxon>
        <taxon>Bifurcata</taxon>
        <taxon>Gekkota</taxon>
        <taxon>Sphaerodactylidae</taxon>
        <taxon>Sphaerodactylus</taxon>
    </lineage>
</organism>
<comment type="caution">
    <text evidence="1">The sequence shown here is derived from an EMBL/GenBank/DDBJ whole genome shotgun (WGS) entry which is preliminary data.</text>
</comment>